<dbReference type="PANTHER" id="PTHR36440">
    <property type="entry name" value="PUTATIVE (AFU_ORTHOLOGUE AFUA_8G07350)-RELATED"/>
    <property type="match status" value="1"/>
</dbReference>
<sequence>MNYSIDDLLIRPGAGETSATHLDIKIRSAALGGHFSVMEGTIEPRHLLAPHAHANEDQAVIVLSGELFFEIDRADGLHFQAAAGSYIVKPRGVPHAFWNPSDVPARYVELSTQDGFEGFVDSLGQVGTLRGVAKSRGDYDMSWYFEDVPRLMRDHALRGISSLELPFDDLATLDPATLIARVREHLPGAPPRLGA</sequence>
<dbReference type="eggNOG" id="COG0662">
    <property type="taxonomic scope" value="Bacteria"/>
</dbReference>
<dbReference type="KEGG" id="hoh:Hoch_1355"/>
<dbReference type="HOGENOM" id="CLU_1401097_0_0_7"/>
<dbReference type="InterPro" id="IPR011051">
    <property type="entry name" value="RmlC_Cupin_sf"/>
</dbReference>
<feature type="domain" description="Cupin type-2" evidence="1">
    <location>
        <begin position="41"/>
        <end position="109"/>
    </location>
</feature>
<dbReference type="PANTHER" id="PTHR36440:SF1">
    <property type="entry name" value="PUTATIVE (AFU_ORTHOLOGUE AFUA_8G07350)-RELATED"/>
    <property type="match status" value="1"/>
</dbReference>
<keyword evidence="3" id="KW-1185">Reference proteome</keyword>
<dbReference type="OrthoDB" id="9791637at2"/>
<gene>
    <name evidence="2" type="ordered locus">Hoch_1355</name>
</gene>
<name>D0LUL9_HALO1</name>
<evidence type="ECO:0000313" key="3">
    <source>
        <dbReference type="Proteomes" id="UP000001880"/>
    </source>
</evidence>
<dbReference type="InterPro" id="IPR014710">
    <property type="entry name" value="RmlC-like_jellyroll"/>
</dbReference>
<evidence type="ECO:0000259" key="1">
    <source>
        <dbReference type="Pfam" id="PF07883"/>
    </source>
</evidence>
<evidence type="ECO:0000313" key="2">
    <source>
        <dbReference type="EMBL" id="ACY13909.1"/>
    </source>
</evidence>
<protein>
    <submittedName>
        <fullName evidence="2">Cupin 2 conserved barrel domain protein</fullName>
    </submittedName>
</protein>
<dbReference type="RefSeq" id="WP_012826518.1">
    <property type="nucleotide sequence ID" value="NC_013440.1"/>
</dbReference>
<dbReference type="Gene3D" id="2.60.120.10">
    <property type="entry name" value="Jelly Rolls"/>
    <property type="match status" value="1"/>
</dbReference>
<dbReference type="AlphaFoldDB" id="D0LUL9"/>
<dbReference type="Pfam" id="PF07883">
    <property type="entry name" value="Cupin_2"/>
    <property type="match status" value="1"/>
</dbReference>
<dbReference type="SUPFAM" id="SSF51182">
    <property type="entry name" value="RmlC-like cupins"/>
    <property type="match status" value="1"/>
</dbReference>
<dbReference type="Proteomes" id="UP000001880">
    <property type="component" value="Chromosome"/>
</dbReference>
<dbReference type="InterPro" id="IPR013096">
    <property type="entry name" value="Cupin_2"/>
</dbReference>
<dbReference type="EMBL" id="CP001804">
    <property type="protein sequence ID" value="ACY13909.1"/>
    <property type="molecule type" value="Genomic_DNA"/>
</dbReference>
<reference evidence="2 3" key="1">
    <citation type="journal article" date="2010" name="Stand. Genomic Sci.">
        <title>Complete genome sequence of Haliangium ochraceum type strain (SMP-2).</title>
        <authorList>
            <consortium name="US DOE Joint Genome Institute (JGI-PGF)"/>
            <person name="Ivanova N."/>
            <person name="Daum C."/>
            <person name="Lang E."/>
            <person name="Abt B."/>
            <person name="Kopitz M."/>
            <person name="Saunders E."/>
            <person name="Lapidus A."/>
            <person name="Lucas S."/>
            <person name="Glavina Del Rio T."/>
            <person name="Nolan M."/>
            <person name="Tice H."/>
            <person name="Copeland A."/>
            <person name="Cheng J.F."/>
            <person name="Chen F."/>
            <person name="Bruce D."/>
            <person name="Goodwin L."/>
            <person name="Pitluck S."/>
            <person name="Mavromatis K."/>
            <person name="Pati A."/>
            <person name="Mikhailova N."/>
            <person name="Chen A."/>
            <person name="Palaniappan K."/>
            <person name="Land M."/>
            <person name="Hauser L."/>
            <person name="Chang Y.J."/>
            <person name="Jeffries C.D."/>
            <person name="Detter J.C."/>
            <person name="Brettin T."/>
            <person name="Rohde M."/>
            <person name="Goker M."/>
            <person name="Bristow J."/>
            <person name="Markowitz V."/>
            <person name="Eisen J.A."/>
            <person name="Hugenholtz P."/>
            <person name="Kyrpides N.C."/>
            <person name="Klenk H.P."/>
        </authorList>
    </citation>
    <scope>NUCLEOTIDE SEQUENCE [LARGE SCALE GENOMIC DNA]</scope>
    <source>
        <strain evidence="3">DSM 14365 / CIP 107738 / JCM 11303 / AJ 13395 / SMP-2</strain>
    </source>
</reference>
<accession>D0LUL9</accession>
<dbReference type="InterPro" id="IPR053146">
    <property type="entry name" value="QDO-like"/>
</dbReference>
<organism evidence="2 3">
    <name type="scientific">Haliangium ochraceum (strain DSM 14365 / JCM 11303 / SMP-2)</name>
    <dbReference type="NCBI Taxonomy" id="502025"/>
    <lineage>
        <taxon>Bacteria</taxon>
        <taxon>Pseudomonadati</taxon>
        <taxon>Myxococcota</taxon>
        <taxon>Polyangia</taxon>
        <taxon>Haliangiales</taxon>
        <taxon>Kofleriaceae</taxon>
        <taxon>Haliangium</taxon>
    </lineage>
</organism>
<proteinExistence type="predicted"/>